<evidence type="ECO:0000313" key="2">
    <source>
        <dbReference type="Proteomes" id="UP000663845"/>
    </source>
</evidence>
<proteinExistence type="predicted"/>
<comment type="caution">
    <text evidence="1">The sequence shown here is derived from an EMBL/GenBank/DDBJ whole genome shotgun (WGS) entry which is preliminary data.</text>
</comment>
<protein>
    <submittedName>
        <fullName evidence="1">Uncharacterized protein</fullName>
    </submittedName>
</protein>
<dbReference type="Proteomes" id="UP000663845">
    <property type="component" value="Unassembled WGS sequence"/>
</dbReference>
<accession>A0A813NCA4</accession>
<sequence length="121" mass="13747">MVHDNDPPPPDLPKPNKLFCTCGRLPSIPPRPKPAVSGPDCSTWIFLYRSATSRSNPTNDPDVTAINSILQQLHDEQEYQRQQLNNIILILQHQNQQFDTIMKHLLAPPPPQEQLPPYSHP</sequence>
<organism evidence="1 2">
    <name type="scientific">Adineta steineri</name>
    <dbReference type="NCBI Taxonomy" id="433720"/>
    <lineage>
        <taxon>Eukaryota</taxon>
        <taxon>Metazoa</taxon>
        <taxon>Spiralia</taxon>
        <taxon>Gnathifera</taxon>
        <taxon>Rotifera</taxon>
        <taxon>Eurotatoria</taxon>
        <taxon>Bdelloidea</taxon>
        <taxon>Adinetida</taxon>
        <taxon>Adinetidae</taxon>
        <taxon>Adineta</taxon>
    </lineage>
</organism>
<dbReference type="AlphaFoldDB" id="A0A813NCA4"/>
<evidence type="ECO:0000313" key="1">
    <source>
        <dbReference type="EMBL" id="CAF0733585.1"/>
    </source>
</evidence>
<gene>
    <name evidence="1" type="ORF">JYZ213_LOCUS1391</name>
</gene>
<name>A0A813NCA4_9BILA</name>
<reference evidence="1" key="1">
    <citation type="submission" date="2021-02" db="EMBL/GenBank/DDBJ databases">
        <authorList>
            <person name="Nowell W R."/>
        </authorList>
    </citation>
    <scope>NUCLEOTIDE SEQUENCE</scope>
</reference>
<dbReference type="EMBL" id="CAJNOG010000006">
    <property type="protein sequence ID" value="CAF0733585.1"/>
    <property type="molecule type" value="Genomic_DNA"/>
</dbReference>